<keyword evidence="2" id="KW-0812">Transmembrane</keyword>
<dbReference type="Proteomes" id="UP000315017">
    <property type="component" value="Chromosome"/>
</dbReference>
<evidence type="ECO:0000256" key="1">
    <source>
        <dbReference type="SAM" id="MobiDB-lite"/>
    </source>
</evidence>
<dbReference type="Pfam" id="PF07596">
    <property type="entry name" value="SBP_bac_10"/>
    <property type="match status" value="1"/>
</dbReference>
<evidence type="ECO:0000256" key="2">
    <source>
        <dbReference type="SAM" id="Phobius"/>
    </source>
</evidence>
<dbReference type="Pfam" id="PF07963">
    <property type="entry name" value="N_methyl"/>
    <property type="match status" value="1"/>
</dbReference>
<organism evidence="4 5">
    <name type="scientific">Anatilimnocola aggregata</name>
    <dbReference type="NCBI Taxonomy" id="2528021"/>
    <lineage>
        <taxon>Bacteria</taxon>
        <taxon>Pseudomonadati</taxon>
        <taxon>Planctomycetota</taxon>
        <taxon>Planctomycetia</taxon>
        <taxon>Pirellulales</taxon>
        <taxon>Pirellulaceae</taxon>
        <taxon>Anatilimnocola</taxon>
    </lineage>
</organism>
<dbReference type="PANTHER" id="PTHR30093">
    <property type="entry name" value="GENERAL SECRETION PATHWAY PROTEIN G"/>
    <property type="match status" value="1"/>
</dbReference>
<feature type="domain" description="DUF1559" evidence="3">
    <location>
        <begin position="43"/>
        <end position="290"/>
    </location>
</feature>
<name>A0A517YBC5_9BACT</name>
<keyword evidence="2" id="KW-0472">Membrane</keyword>
<keyword evidence="2" id="KW-1133">Transmembrane helix</keyword>
<dbReference type="NCBIfam" id="TIGR04294">
    <property type="entry name" value="pre_pil_HX9DG"/>
    <property type="match status" value="1"/>
</dbReference>
<evidence type="ECO:0000313" key="4">
    <source>
        <dbReference type="EMBL" id="QDU27556.1"/>
    </source>
</evidence>
<feature type="transmembrane region" description="Helical" evidence="2">
    <location>
        <begin position="20"/>
        <end position="42"/>
    </location>
</feature>
<dbReference type="OrthoDB" id="255848at2"/>
<proteinExistence type="predicted"/>
<dbReference type="Gene3D" id="3.30.700.10">
    <property type="entry name" value="Glycoprotein, Type 4 Pilin"/>
    <property type="match status" value="1"/>
</dbReference>
<dbReference type="NCBIfam" id="TIGR02532">
    <property type="entry name" value="IV_pilin_GFxxxE"/>
    <property type="match status" value="1"/>
</dbReference>
<sequence>MSSPADQSSPTDQRHKRGFTLVELLVVIAIIGVLVALLLPAVQSARESARRMQCGNHLKQIGLAVQNYHDTYGYIPYSRYDTRETSFLIMLPFIESRNEFEKWDLTKTYYTQAADARERTMKFYLCPSRQRAKLTIPDGDKHQDGVTPHTPGGVGDYASNAGTPAGRTDYIPGMTYDSGGGVMVAVTEDNRANGPFWYRGGRPLKFSNITDGLSNTVFYGEKHVQLNQTTQKDSSIWNGDHSGSFKKLGTGAPIVRDIRAGGNFGSYHPAVCQFVFGDGAVKTLSVTTDLTTLDRIANRDDGEPVSVP</sequence>
<dbReference type="RefSeq" id="WP_145088474.1">
    <property type="nucleotide sequence ID" value="NZ_CP036274.1"/>
</dbReference>
<evidence type="ECO:0000259" key="3">
    <source>
        <dbReference type="Pfam" id="PF07596"/>
    </source>
</evidence>
<dbReference type="SUPFAM" id="SSF54523">
    <property type="entry name" value="Pili subunits"/>
    <property type="match status" value="1"/>
</dbReference>
<dbReference type="AlphaFoldDB" id="A0A517YBC5"/>
<reference evidence="4 5" key="1">
    <citation type="submission" date="2019-02" db="EMBL/GenBank/DDBJ databases">
        <title>Deep-cultivation of Planctomycetes and their phenomic and genomic characterization uncovers novel biology.</title>
        <authorList>
            <person name="Wiegand S."/>
            <person name="Jogler M."/>
            <person name="Boedeker C."/>
            <person name="Pinto D."/>
            <person name="Vollmers J."/>
            <person name="Rivas-Marin E."/>
            <person name="Kohn T."/>
            <person name="Peeters S.H."/>
            <person name="Heuer A."/>
            <person name="Rast P."/>
            <person name="Oberbeckmann S."/>
            <person name="Bunk B."/>
            <person name="Jeske O."/>
            <person name="Meyerdierks A."/>
            <person name="Storesund J.E."/>
            <person name="Kallscheuer N."/>
            <person name="Luecker S."/>
            <person name="Lage O.M."/>
            <person name="Pohl T."/>
            <person name="Merkel B.J."/>
            <person name="Hornburger P."/>
            <person name="Mueller R.-W."/>
            <person name="Bruemmer F."/>
            <person name="Labrenz M."/>
            <person name="Spormann A.M."/>
            <person name="Op den Camp H."/>
            <person name="Overmann J."/>
            <person name="Amann R."/>
            <person name="Jetten M.S.M."/>
            <person name="Mascher T."/>
            <person name="Medema M.H."/>
            <person name="Devos D.P."/>
            <person name="Kaster A.-K."/>
            <person name="Ovreas L."/>
            <person name="Rohde M."/>
            <person name="Galperin M.Y."/>
            <person name="Jogler C."/>
        </authorList>
    </citation>
    <scope>NUCLEOTIDE SEQUENCE [LARGE SCALE GENOMIC DNA]</scope>
    <source>
        <strain evidence="4 5">ETA_A8</strain>
    </source>
</reference>
<dbReference type="InterPro" id="IPR012902">
    <property type="entry name" value="N_methyl_site"/>
</dbReference>
<dbReference type="PANTHER" id="PTHR30093:SF2">
    <property type="entry name" value="TYPE II SECRETION SYSTEM PROTEIN H"/>
    <property type="match status" value="1"/>
</dbReference>
<dbReference type="InterPro" id="IPR027558">
    <property type="entry name" value="Pre_pil_HX9DG_C"/>
</dbReference>
<dbReference type="EMBL" id="CP036274">
    <property type="protein sequence ID" value="QDU27556.1"/>
    <property type="molecule type" value="Genomic_DNA"/>
</dbReference>
<dbReference type="PROSITE" id="PS00409">
    <property type="entry name" value="PROKAR_NTER_METHYL"/>
    <property type="match status" value="1"/>
</dbReference>
<dbReference type="InterPro" id="IPR045584">
    <property type="entry name" value="Pilin-like"/>
</dbReference>
<dbReference type="KEGG" id="aagg:ETAA8_26440"/>
<gene>
    <name evidence="4" type="primary">xcpT_7</name>
    <name evidence="4" type="ORF">ETAA8_26440</name>
</gene>
<feature type="region of interest" description="Disordered" evidence="1">
    <location>
        <begin position="135"/>
        <end position="156"/>
    </location>
</feature>
<keyword evidence="5" id="KW-1185">Reference proteome</keyword>
<protein>
    <submittedName>
        <fullName evidence="4">Type II secretion system protein G</fullName>
    </submittedName>
</protein>
<dbReference type="InterPro" id="IPR011453">
    <property type="entry name" value="DUF1559"/>
</dbReference>
<accession>A0A517YBC5</accession>
<evidence type="ECO:0000313" key="5">
    <source>
        <dbReference type="Proteomes" id="UP000315017"/>
    </source>
</evidence>